<protein>
    <submittedName>
        <fullName evidence="1">Uncharacterized protein</fullName>
    </submittedName>
</protein>
<evidence type="ECO:0000313" key="2">
    <source>
        <dbReference type="Proteomes" id="UP000031202"/>
    </source>
</evidence>
<evidence type="ECO:0000313" key="1">
    <source>
        <dbReference type="EMBL" id="KIC58518.1"/>
    </source>
</evidence>
<proteinExistence type="predicted"/>
<reference evidence="1 2" key="1">
    <citation type="submission" date="2014-12" db="EMBL/GenBank/DDBJ databases">
        <title>Genome sequencing of Microbacterium hominis TPW29.</title>
        <authorList>
            <person name="Tan P.W."/>
            <person name="Chan K.-G."/>
        </authorList>
    </citation>
    <scope>NUCLEOTIDE SEQUENCE [LARGE SCALE GENOMIC DNA]</scope>
    <source>
        <strain evidence="1 2">TPW29</strain>
    </source>
</reference>
<dbReference type="EMBL" id="JWSZ01000007">
    <property type="protein sequence ID" value="KIC58518.1"/>
    <property type="molecule type" value="Genomic_DNA"/>
</dbReference>
<dbReference type="Proteomes" id="UP000031202">
    <property type="component" value="Unassembled WGS sequence"/>
</dbReference>
<sequence>MVDSGTCDLSVVSVVVGVVVSVAGSPPGYRIDGNYLDVKIILAPLLGILLRTRSAGGFLTIRRVPPALSPGVA</sequence>
<gene>
    <name evidence="1" type="ORF">RM52_05650</name>
</gene>
<dbReference type="AlphaFoldDB" id="A0A0B4DW88"/>
<organism evidence="1 2">
    <name type="scientific">Microbacterium hominis</name>
    <dbReference type="NCBI Taxonomy" id="162426"/>
    <lineage>
        <taxon>Bacteria</taxon>
        <taxon>Bacillati</taxon>
        <taxon>Actinomycetota</taxon>
        <taxon>Actinomycetes</taxon>
        <taxon>Micrococcales</taxon>
        <taxon>Microbacteriaceae</taxon>
        <taxon>Microbacterium</taxon>
    </lineage>
</organism>
<accession>A0A0B4DW88</accession>
<name>A0A0B4DW88_9MICO</name>
<comment type="caution">
    <text evidence="1">The sequence shown here is derived from an EMBL/GenBank/DDBJ whole genome shotgun (WGS) entry which is preliminary data.</text>
</comment>